<dbReference type="EC" id="6.3.4.15" evidence="3"/>
<dbReference type="EMBL" id="CP147920">
    <property type="protein sequence ID" value="XAU15853.1"/>
    <property type="molecule type" value="Genomic_DNA"/>
</dbReference>
<dbReference type="InterPro" id="IPR004143">
    <property type="entry name" value="BPL_LPL_catalytic"/>
</dbReference>
<dbReference type="NCBIfam" id="TIGR00121">
    <property type="entry name" value="birA_ligase"/>
    <property type="match status" value="1"/>
</dbReference>
<keyword evidence="1 3" id="KW-0436">Ligase</keyword>
<dbReference type="InterPro" id="IPR004408">
    <property type="entry name" value="Biotin_CoA_COase_ligase"/>
</dbReference>
<proteinExistence type="predicted"/>
<gene>
    <name evidence="3" type="ORF">WCY31_03915</name>
</gene>
<reference evidence="3 4" key="1">
    <citation type="submission" date="2024-03" db="EMBL/GenBank/DDBJ databases">
        <title>Sulfurimonas sp. HSL3-1.</title>
        <authorList>
            <person name="Wang S."/>
        </authorList>
    </citation>
    <scope>NUCLEOTIDE SEQUENCE [LARGE SCALE GENOMIC DNA]</scope>
    <source>
        <strain evidence="3 4">HSL3-1</strain>
    </source>
</reference>
<organism evidence="3 4">
    <name type="scientific">Sulfurimonas diazotrophicus</name>
    <dbReference type="NCBI Taxonomy" id="3131939"/>
    <lineage>
        <taxon>Bacteria</taxon>
        <taxon>Pseudomonadati</taxon>
        <taxon>Campylobacterota</taxon>
        <taxon>Epsilonproteobacteria</taxon>
        <taxon>Campylobacterales</taxon>
        <taxon>Sulfurimonadaceae</taxon>
        <taxon>Sulfurimonas</taxon>
    </lineage>
</organism>
<accession>A0ABZ3HCR4</accession>
<dbReference type="InterPro" id="IPR045864">
    <property type="entry name" value="aa-tRNA-synth_II/BPL/LPL"/>
</dbReference>
<evidence type="ECO:0000259" key="2">
    <source>
        <dbReference type="PROSITE" id="PS51733"/>
    </source>
</evidence>
<dbReference type="RefSeq" id="WP_345973232.1">
    <property type="nucleotide sequence ID" value="NZ_CP147920.1"/>
</dbReference>
<evidence type="ECO:0000313" key="4">
    <source>
        <dbReference type="Proteomes" id="UP001447842"/>
    </source>
</evidence>
<dbReference type="SUPFAM" id="SSF55681">
    <property type="entry name" value="Class II aaRS and biotin synthetases"/>
    <property type="match status" value="1"/>
</dbReference>
<name>A0ABZ3HCR4_9BACT</name>
<protein>
    <submittedName>
        <fullName evidence="3">Biotin--[acetyl-CoA-carboxylase] ligase</fullName>
        <ecNumber evidence="3">6.3.4.15</ecNumber>
    </submittedName>
</protein>
<evidence type="ECO:0000256" key="1">
    <source>
        <dbReference type="ARBA" id="ARBA00022598"/>
    </source>
</evidence>
<sequence>MTIRWLERVDSTQRYLIDQLKKGEVVPPFAVVADVQDAGRGSRGNSWTGLEGNLFFSFAVERSVLPADLKLESSSIYFAFLLKMVLEDAGSEVWLKWPNDFYIGEQKIGGTITTLRQNSLVCGIGLNLKNAPEGFAALDIEISRKKLLDDYFSRVEGFPKWKEIFRLYALEFDKSRRFQTHNNHHKFSLENAVLCDDGSVMCDGQRIYSQR</sequence>
<dbReference type="Pfam" id="PF03099">
    <property type="entry name" value="BPL_LplA_LipB"/>
    <property type="match status" value="1"/>
</dbReference>
<dbReference type="Gene3D" id="3.30.930.10">
    <property type="entry name" value="Bira Bifunctional Protein, Domain 2"/>
    <property type="match status" value="1"/>
</dbReference>
<dbReference type="GO" id="GO:0004077">
    <property type="term" value="F:biotin--[biotin carboxyl-carrier protein] ligase activity"/>
    <property type="evidence" value="ECO:0007669"/>
    <property type="project" value="UniProtKB-EC"/>
</dbReference>
<feature type="domain" description="BPL/LPL catalytic" evidence="2">
    <location>
        <begin position="1"/>
        <end position="173"/>
    </location>
</feature>
<dbReference type="PROSITE" id="PS51733">
    <property type="entry name" value="BPL_LPL_CATALYTIC"/>
    <property type="match status" value="1"/>
</dbReference>
<dbReference type="PANTHER" id="PTHR12835:SF5">
    <property type="entry name" value="BIOTIN--PROTEIN LIGASE"/>
    <property type="match status" value="1"/>
</dbReference>
<evidence type="ECO:0000313" key="3">
    <source>
        <dbReference type="EMBL" id="XAU15853.1"/>
    </source>
</evidence>
<dbReference type="PANTHER" id="PTHR12835">
    <property type="entry name" value="BIOTIN PROTEIN LIGASE"/>
    <property type="match status" value="1"/>
</dbReference>
<dbReference type="NCBIfam" id="NF006294">
    <property type="entry name" value="PRK08477.1"/>
    <property type="match status" value="1"/>
</dbReference>
<dbReference type="Proteomes" id="UP001447842">
    <property type="component" value="Chromosome"/>
</dbReference>
<keyword evidence="4" id="KW-1185">Reference proteome</keyword>